<dbReference type="PATRIC" id="fig|1122169.6.peg.3010"/>
<keyword evidence="5 7" id="KW-0408">Iron</keyword>
<evidence type="ECO:0000256" key="5">
    <source>
        <dbReference type="ARBA" id="ARBA00023004"/>
    </source>
</evidence>
<dbReference type="PANTHER" id="PTHR24291">
    <property type="entry name" value="CYTOCHROME P450 FAMILY 4"/>
    <property type="match status" value="1"/>
</dbReference>
<keyword evidence="9" id="KW-1185">Reference proteome</keyword>
<keyword evidence="4 8" id="KW-0560">Oxidoreductase</keyword>
<dbReference type="GO" id="GO:0004497">
    <property type="term" value="F:monooxygenase activity"/>
    <property type="evidence" value="ECO:0007669"/>
    <property type="project" value="UniProtKB-KW"/>
</dbReference>
<dbReference type="Pfam" id="PF00067">
    <property type="entry name" value="p450"/>
    <property type="match status" value="1"/>
</dbReference>
<dbReference type="GO" id="GO:0005506">
    <property type="term" value="F:iron ion binding"/>
    <property type="evidence" value="ECO:0007669"/>
    <property type="project" value="InterPro"/>
</dbReference>
<dbReference type="GO" id="GO:0020037">
    <property type="term" value="F:heme binding"/>
    <property type="evidence" value="ECO:0007669"/>
    <property type="project" value="InterPro"/>
</dbReference>
<protein>
    <submittedName>
        <fullName evidence="8">Epi-isozizaene 5-monooxygenase/(E)-beta-farnesene synthase</fullName>
        <ecNumber evidence="8">1.14.13.106</ecNumber>
    </submittedName>
</protein>
<dbReference type="InterPro" id="IPR050196">
    <property type="entry name" value="Cytochrome_P450_Monoox"/>
</dbReference>
<name>A0A0W0YK95_9GAMM</name>
<reference evidence="8 9" key="1">
    <citation type="submission" date="2015-11" db="EMBL/GenBank/DDBJ databases">
        <title>Genomic analysis of 38 Legionella species identifies large and diverse effector repertoires.</title>
        <authorList>
            <person name="Burstein D."/>
            <person name="Amaro F."/>
            <person name="Zusman T."/>
            <person name="Lifshitz Z."/>
            <person name="Cohen O."/>
            <person name="Gilbert J.A."/>
            <person name="Pupko T."/>
            <person name="Shuman H.A."/>
            <person name="Segal G."/>
        </authorList>
    </citation>
    <scope>NUCLEOTIDE SEQUENCE [LARGE SCALE GENOMIC DNA]</scope>
    <source>
        <strain evidence="8 9">ATCC 49655</strain>
    </source>
</reference>
<sequence>MNFVKEEAKIIPQCRLRLLDLFKILNSDSFNFLCSLSDEPVCQYKLGWQKIIFVNDPHIAEHILKDNIANYPKDNFYNMIEHVIGKNILTTNDLDYWNEHRKLMAGLFHHQSIQNMFDDINQTAQNYINVIQAQKRINMNQFCTSMTLEVITKLMFGSNIGQGQIEQLAHHIDYFTNLLVNQRKLWALPFIPKLSSKFNRRQKEFNSTLMNIMSNCQGLDTDNFITRMQQHLNQQNHALFSSKELISEAALILFAGHETTATALMWTLITLSKFPSIRQQIREEINQVCHDGLVTMEHLMKMPLLDHLIKEVLRLYPPFPAVPRVCLQTDEVMGYTIPAKATVILNIAGIHRNPDYWSEPHSFDPERFVEKLPHKFSFLPFLNGPRICIGLNLAMLELKAMLVNLLQNFDLDLLPGEEPQPKHVVSLQTQSPVFMSITNLI</sequence>
<evidence type="ECO:0000313" key="9">
    <source>
        <dbReference type="Proteomes" id="UP000054600"/>
    </source>
</evidence>
<dbReference type="AlphaFoldDB" id="A0A0W0YK95"/>
<feature type="binding site" description="axial binding residue" evidence="7">
    <location>
        <position position="388"/>
    </location>
    <ligand>
        <name>heme</name>
        <dbReference type="ChEBI" id="CHEBI:30413"/>
    </ligand>
    <ligandPart>
        <name>Fe</name>
        <dbReference type="ChEBI" id="CHEBI:18248"/>
    </ligandPart>
</feature>
<accession>A0A0W0YK95</accession>
<dbReference type="eggNOG" id="COG2124">
    <property type="taxonomic scope" value="Bacteria"/>
</dbReference>
<dbReference type="SUPFAM" id="SSF48264">
    <property type="entry name" value="Cytochrome P450"/>
    <property type="match status" value="1"/>
</dbReference>
<comment type="caution">
    <text evidence="8">The sequence shown here is derived from an EMBL/GenBank/DDBJ whole genome shotgun (WGS) entry which is preliminary data.</text>
</comment>
<evidence type="ECO:0000256" key="2">
    <source>
        <dbReference type="ARBA" id="ARBA00022617"/>
    </source>
</evidence>
<dbReference type="GO" id="GO:0016705">
    <property type="term" value="F:oxidoreductase activity, acting on paired donors, with incorporation or reduction of molecular oxygen"/>
    <property type="evidence" value="ECO:0007669"/>
    <property type="project" value="InterPro"/>
</dbReference>
<dbReference type="EMBL" id="LNYW01000069">
    <property type="protein sequence ID" value="KTD57227.1"/>
    <property type="molecule type" value="Genomic_DNA"/>
</dbReference>
<dbReference type="PRINTS" id="PR00463">
    <property type="entry name" value="EP450I"/>
</dbReference>
<dbReference type="PANTHER" id="PTHR24291:SF50">
    <property type="entry name" value="BIFUNCTIONAL ALBAFLAVENONE MONOOXYGENASE_TERPENE SYNTHASE"/>
    <property type="match status" value="1"/>
</dbReference>
<keyword evidence="2 7" id="KW-0349">Heme</keyword>
<dbReference type="InterPro" id="IPR002401">
    <property type="entry name" value="Cyt_P450_E_grp-I"/>
</dbReference>
<dbReference type="STRING" id="1122169.Lsha_2609"/>
<evidence type="ECO:0000256" key="3">
    <source>
        <dbReference type="ARBA" id="ARBA00022723"/>
    </source>
</evidence>
<evidence type="ECO:0000256" key="4">
    <source>
        <dbReference type="ARBA" id="ARBA00023002"/>
    </source>
</evidence>
<keyword evidence="6 8" id="KW-0503">Monooxygenase</keyword>
<evidence type="ECO:0000256" key="1">
    <source>
        <dbReference type="ARBA" id="ARBA00010617"/>
    </source>
</evidence>
<comment type="similarity">
    <text evidence="1">Belongs to the cytochrome P450 family.</text>
</comment>
<evidence type="ECO:0000256" key="7">
    <source>
        <dbReference type="PIRSR" id="PIRSR602401-1"/>
    </source>
</evidence>
<dbReference type="InterPro" id="IPR001128">
    <property type="entry name" value="Cyt_P450"/>
</dbReference>
<evidence type="ECO:0000256" key="6">
    <source>
        <dbReference type="ARBA" id="ARBA00023033"/>
    </source>
</evidence>
<dbReference type="RefSeq" id="WP_162263951.1">
    <property type="nucleotide sequence ID" value="NZ_KB892399.1"/>
</dbReference>
<dbReference type="Proteomes" id="UP000054600">
    <property type="component" value="Unassembled WGS sequence"/>
</dbReference>
<proteinExistence type="inferred from homology"/>
<dbReference type="EC" id="1.14.13.106" evidence="8"/>
<dbReference type="Gene3D" id="1.10.630.10">
    <property type="entry name" value="Cytochrome P450"/>
    <property type="match status" value="1"/>
</dbReference>
<comment type="cofactor">
    <cofactor evidence="7">
        <name>heme</name>
        <dbReference type="ChEBI" id="CHEBI:30413"/>
    </cofactor>
</comment>
<dbReference type="InterPro" id="IPR036396">
    <property type="entry name" value="Cyt_P450_sf"/>
</dbReference>
<keyword evidence="3 7" id="KW-0479">Metal-binding</keyword>
<evidence type="ECO:0000313" key="8">
    <source>
        <dbReference type="EMBL" id="KTD57227.1"/>
    </source>
</evidence>
<dbReference type="PRINTS" id="PR00385">
    <property type="entry name" value="P450"/>
</dbReference>
<gene>
    <name evidence="8" type="ORF">Lsha_2609</name>
</gene>
<organism evidence="8 9">
    <name type="scientific">Legionella shakespearei DSM 23087</name>
    <dbReference type="NCBI Taxonomy" id="1122169"/>
    <lineage>
        <taxon>Bacteria</taxon>
        <taxon>Pseudomonadati</taxon>
        <taxon>Pseudomonadota</taxon>
        <taxon>Gammaproteobacteria</taxon>
        <taxon>Legionellales</taxon>
        <taxon>Legionellaceae</taxon>
        <taxon>Legionella</taxon>
    </lineage>
</organism>